<gene>
    <name evidence="1" type="ORF">Aau02nite_36920</name>
</gene>
<name>A0A919VU50_9ACTN</name>
<dbReference type="AlphaFoldDB" id="A0A919VU50"/>
<dbReference type="Gene3D" id="3.40.1490.10">
    <property type="entry name" value="Bit1"/>
    <property type="match status" value="1"/>
</dbReference>
<dbReference type="InterPro" id="IPR018988">
    <property type="entry name" value="DUF2000"/>
</dbReference>
<dbReference type="RefSeq" id="WP_212989668.1">
    <property type="nucleotide sequence ID" value="NZ_BAABEA010000039.1"/>
</dbReference>
<sequence>MNGVNQVGFEPEEIRTDEPTRSARLKWVIVVDEALPAGRATNAAVCVASATTAAVTGLLGPDAKDADGSVHPGLPWAGCTVLGAPVARLTEIRTRAAGSLGVFVADMPVQGQATRVYDEYLRQVGETPGAQLAYHAISLVGPRNRIDKLVHRLGLLA</sequence>
<keyword evidence="2" id="KW-1185">Reference proteome</keyword>
<evidence type="ECO:0008006" key="3">
    <source>
        <dbReference type="Google" id="ProtNLM"/>
    </source>
</evidence>
<reference evidence="1" key="1">
    <citation type="submission" date="2021-03" db="EMBL/GenBank/DDBJ databases">
        <title>Whole genome shotgun sequence of Actinoplanes auranticolor NBRC 12245.</title>
        <authorList>
            <person name="Komaki H."/>
            <person name="Tamura T."/>
        </authorList>
    </citation>
    <scope>NUCLEOTIDE SEQUENCE</scope>
    <source>
        <strain evidence="1">NBRC 12245</strain>
    </source>
</reference>
<dbReference type="EMBL" id="BOQL01000028">
    <property type="protein sequence ID" value="GIM69613.1"/>
    <property type="molecule type" value="Genomic_DNA"/>
</dbReference>
<protein>
    <recommendedName>
        <fullName evidence="3">DUF2000 domain-containing protein</fullName>
    </recommendedName>
</protein>
<comment type="caution">
    <text evidence="1">The sequence shown here is derived from an EMBL/GenBank/DDBJ whole genome shotgun (WGS) entry which is preliminary data.</text>
</comment>
<evidence type="ECO:0000313" key="2">
    <source>
        <dbReference type="Proteomes" id="UP000681340"/>
    </source>
</evidence>
<dbReference type="Pfam" id="PF09391">
    <property type="entry name" value="DUF2000"/>
    <property type="match status" value="1"/>
</dbReference>
<organism evidence="1 2">
    <name type="scientific">Actinoplanes auranticolor</name>
    <dbReference type="NCBI Taxonomy" id="47988"/>
    <lineage>
        <taxon>Bacteria</taxon>
        <taxon>Bacillati</taxon>
        <taxon>Actinomycetota</taxon>
        <taxon>Actinomycetes</taxon>
        <taxon>Micromonosporales</taxon>
        <taxon>Micromonosporaceae</taxon>
        <taxon>Actinoplanes</taxon>
    </lineage>
</organism>
<proteinExistence type="predicted"/>
<dbReference type="SUPFAM" id="SSF102462">
    <property type="entry name" value="Peptidyl-tRNA hydrolase II"/>
    <property type="match status" value="1"/>
</dbReference>
<dbReference type="Proteomes" id="UP000681340">
    <property type="component" value="Unassembled WGS sequence"/>
</dbReference>
<evidence type="ECO:0000313" key="1">
    <source>
        <dbReference type="EMBL" id="GIM69613.1"/>
    </source>
</evidence>
<dbReference type="InterPro" id="IPR023476">
    <property type="entry name" value="Pep_tRNA_hydro_II_dom_sf"/>
</dbReference>
<accession>A0A919VU50</accession>